<dbReference type="AlphaFoldDB" id="A0A371I0Q4"/>
<feature type="non-terminal residue" evidence="1">
    <location>
        <position position="1"/>
    </location>
</feature>
<evidence type="ECO:0008006" key="3">
    <source>
        <dbReference type="Google" id="ProtNLM"/>
    </source>
</evidence>
<reference evidence="1" key="1">
    <citation type="submission" date="2018-05" db="EMBL/GenBank/DDBJ databases">
        <title>Draft genome of Mucuna pruriens seed.</title>
        <authorList>
            <person name="Nnadi N.E."/>
            <person name="Vos R."/>
            <person name="Hasami M.H."/>
            <person name="Devisetty U.K."/>
            <person name="Aguiy J.C."/>
        </authorList>
    </citation>
    <scope>NUCLEOTIDE SEQUENCE [LARGE SCALE GENOMIC DNA]</scope>
    <source>
        <strain evidence="1">JCA_2017</strain>
    </source>
</reference>
<sequence length="113" mass="13515">MSSLLEKYEMVHRVSTTYHLQTNGQAEVFNREIKKILQKLTNLGQKNWSRHLEYALWAHRMAYRTLMGMSPYRIIFDKACHLPVELEHRAYWAVKKCNMAYDQAGEERKLQLQ</sequence>
<name>A0A371I0Q4_MUCPR</name>
<dbReference type="Proteomes" id="UP000257109">
    <property type="component" value="Unassembled WGS sequence"/>
</dbReference>
<dbReference type="Gene3D" id="3.30.420.10">
    <property type="entry name" value="Ribonuclease H-like superfamily/Ribonuclease H"/>
    <property type="match status" value="1"/>
</dbReference>
<comment type="caution">
    <text evidence="1">The sequence shown here is derived from an EMBL/GenBank/DDBJ whole genome shotgun (WGS) entry which is preliminary data.</text>
</comment>
<dbReference type="OrthoDB" id="1903608at2759"/>
<gene>
    <name evidence="1" type="ORF">CR513_07162</name>
</gene>
<keyword evidence="2" id="KW-1185">Reference proteome</keyword>
<dbReference type="GO" id="GO:0003676">
    <property type="term" value="F:nucleic acid binding"/>
    <property type="evidence" value="ECO:0007669"/>
    <property type="project" value="InterPro"/>
</dbReference>
<evidence type="ECO:0000313" key="1">
    <source>
        <dbReference type="EMBL" id="RDY08591.1"/>
    </source>
</evidence>
<dbReference type="EMBL" id="QJKJ01001246">
    <property type="protein sequence ID" value="RDY08591.1"/>
    <property type="molecule type" value="Genomic_DNA"/>
</dbReference>
<proteinExistence type="predicted"/>
<dbReference type="InterPro" id="IPR052160">
    <property type="entry name" value="Gypsy_RT_Integrase-like"/>
</dbReference>
<evidence type="ECO:0000313" key="2">
    <source>
        <dbReference type="Proteomes" id="UP000257109"/>
    </source>
</evidence>
<feature type="non-terminal residue" evidence="1">
    <location>
        <position position="113"/>
    </location>
</feature>
<dbReference type="InterPro" id="IPR036397">
    <property type="entry name" value="RNaseH_sf"/>
</dbReference>
<organism evidence="1 2">
    <name type="scientific">Mucuna pruriens</name>
    <name type="common">Velvet bean</name>
    <name type="synonym">Dolichos pruriens</name>
    <dbReference type="NCBI Taxonomy" id="157652"/>
    <lineage>
        <taxon>Eukaryota</taxon>
        <taxon>Viridiplantae</taxon>
        <taxon>Streptophyta</taxon>
        <taxon>Embryophyta</taxon>
        <taxon>Tracheophyta</taxon>
        <taxon>Spermatophyta</taxon>
        <taxon>Magnoliopsida</taxon>
        <taxon>eudicotyledons</taxon>
        <taxon>Gunneridae</taxon>
        <taxon>Pentapetalae</taxon>
        <taxon>rosids</taxon>
        <taxon>fabids</taxon>
        <taxon>Fabales</taxon>
        <taxon>Fabaceae</taxon>
        <taxon>Papilionoideae</taxon>
        <taxon>50 kb inversion clade</taxon>
        <taxon>NPAAA clade</taxon>
        <taxon>indigoferoid/millettioid clade</taxon>
        <taxon>Phaseoleae</taxon>
        <taxon>Mucuna</taxon>
    </lineage>
</organism>
<dbReference type="SUPFAM" id="SSF53098">
    <property type="entry name" value="Ribonuclease H-like"/>
    <property type="match status" value="1"/>
</dbReference>
<dbReference type="PANTHER" id="PTHR47266">
    <property type="entry name" value="ENDONUCLEASE-RELATED"/>
    <property type="match status" value="1"/>
</dbReference>
<dbReference type="InterPro" id="IPR012337">
    <property type="entry name" value="RNaseH-like_sf"/>
</dbReference>
<accession>A0A371I0Q4</accession>
<protein>
    <recommendedName>
        <fullName evidence="3">Integrase catalytic domain-containing protein</fullName>
    </recommendedName>
</protein>